<feature type="transmembrane region" description="Helical" evidence="9">
    <location>
        <begin position="199"/>
        <end position="230"/>
    </location>
</feature>
<proteinExistence type="inferred from homology"/>
<dbReference type="PANTHER" id="PTHR34979:SF1">
    <property type="entry name" value="INNER MEMBRANE PROTEIN YGAZ"/>
    <property type="match status" value="1"/>
</dbReference>
<feature type="region of interest" description="Disordered" evidence="8">
    <location>
        <begin position="1"/>
        <end position="20"/>
    </location>
</feature>
<evidence type="ECO:0000256" key="5">
    <source>
        <dbReference type="ARBA" id="ARBA00022692"/>
    </source>
</evidence>
<evidence type="ECO:0000256" key="7">
    <source>
        <dbReference type="ARBA" id="ARBA00023136"/>
    </source>
</evidence>
<sequence>MRARRRARGGVVQPARPRADEPWRRGVRDSLPFATASFVLSLSFGVVAVESGFSPVAAVVMSAVVYGGAGQFALVGILSAGGALGSAVGAAALVNGRFVPMGFALGPSLRGGPVRRALEGQTSIDVSWTMAARGDGTFDRTYLFGHSAVQYVAWVAGTLAGVLVPGMDARALGLDVIFPAFFLALLVKEVRNGRRLVVALLAAAIAFALVPVLPPGAPVLVASVAALVGLRENWR</sequence>
<organism evidence="10 11">
    <name type="scientific">Blastococcus tunisiensis</name>
    <dbReference type="NCBI Taxonomy" id="1798228"/>
    <lineage>
        <taxon>Bacteria</taxon>
        <taxon>Bacillati</taxon>
        <taxon>Actinomycetota</taxon>
        <taxon>Actinomycetes</taxon>
        <taxon>Geodermatophilales</taxon>
        <taxon>Geodermatophilaceae</taxon>
        <taxon>Blastococcus</taxon>
    </lineage>
</organism>
<evidence type="ECO:0000313" key="11">
    <source>
        <dbReference type="Proteomes" id="UP000198589"/>
    </source>
</evidence>
<keyword evidence="6 9" id="KW-1133">Transmembrane helix</keyword>
<feature type="transmembrane region" description="Helical" evidence="9">
    <location>
        <begin position="142"/>
        <end position="163"/>
    </location>
</feature>
<evidence type="ECO:0000256" key="3">
    <source>
        <dbReference type="ARBA" id="ARBA00022448"/>
    </source>
</evidence>
<keyword evidence="11" id="KW-1185">Reference proteome</keyword>
<dbReference type="Proteomes" id="UP000198589">
    <property type="component" value="Unassembled WGS sequence"/>
</dbReference>
<name>A0A1I1ZSX0_9ACTN</name>
<evidence type="ECO:0000256" key="2">
    <source>
        <dbReference type="ARBA" id="ARBA00010735"/>
    </source>
</evidence>
<reference evidence="11" key="1">
    <citation type="submission" date="2016-10" db="EMBL/GenBank/DDBJ databases">
        <authorList>
            <person name="Varghese N."/>
            <person name="Submissions S."/>
        </authorList>
    </citation>
    <scope>NUCLEOTIDE SEQUENCE [LARGE SCALE GENOMIC DNA]</scope>
    <source>
        <strain evidence="11">DSM 46838</strain>
    </source>
</reference>
<comment type="similarity">
    <text evidence="2">Belongs to the AzlC family.</text>
</comment>
<protein>
    <submittedName>
        <fullName evidence="10">Predicted branched-chain amino acid permease (Azaleucine resistance)</fullName>
    </submittedName>
</protein>
<dbReference type="AlphaFoldDB" id="A0A1I1ZSX0"/>
<evidence type="ECO:0000256" key="8">
    <source>
        <dbReference type="SAM" id="MobiDB-lite"/>
    </source>
</evidence>
<evidence type="ECO:0000313" key="10">
    <source>
        <dbReference type="EMBL" id="SFE34692.1"/>
    </source>
</evidence>
<feature type="transmembrane region" description="Helical" evidence="9">
    <location>
        <begin position="72"/>
        <end position="94"/>
    </location>
</feature>
<evidence type="ECO:0000256" key="9">
    <source>
        <dbReference type="SAM" id="Phobius"/>
    </source>
</evidence>
<evidence type="ECO:0000256" key="1">
    <source>
        <dbReference type="ARBA" id="ARBA00004651"/>
    </source>
</evidence>
<keyword evidence="7 9" id="KW-0472">Membrane</keyword>
<keyword evidence="5 9" id="KW-0812">Transmembrane</keyword>
<dbReference type="GO" id="GO:1903785">
    <property type="term" value="P:L-valine transmembrane transport"/>
    <property type="evidence" value="ECO:0007669"/>
    <property type="project" value="TreeGrafter"/>
</dbReference>
<dbReference type="GO" id="GO:0005886">
    <property type="term" value="C:plasma membrane"/>
    <property type="evidence" value="ECO:0007669"/>
    <property type="project" value="UniProtKB-SubCell"/>
</dbReference>
<dbReference type="Pfam" id="PF03591">
    <property type="entry name" value="AzlC"/>
    <property type="match status" value="1"/>
</dbReference>
<gene>
    <name evidence="10" type="ORF">SAMN05216574_103135</name>
</gene>
<evidence type="ECO:0000256" key="6">
    <source>
        <dbReference type="ARBA" id="ARBA00022989"/>
    </source>
</evidence>
<feature type="transmembrane region" description="Helical" evidence="9">
    <location>
        <begin position="33"/>
        <end position="66"/>
    </location>
</feature>
<dbReference type="PANTHER" id="PTHR34979">
    <property type="entry name" value="INNER MEMBRANE PROTEIN YGAZ"/>
    <property type="match status" value="1"/>
</dbReference>
<feature type="transmembrane region" description="Helical" evidence="9">
    <location>
        <begin position="169"/>
        <end position="187"/>
    </location>
</feature>
<dbReference type="EMBL" id="FOND01000003">
    <property type="protein sequence ID" value="SFE34692.1"/>
    <property type="molecule type" value="Genomic_DNA"/>
</dbReference>
<keyword evidence="3" id="KW-0813">Transport</keyword>
<accession>A0A1I1ZSX0</accession>
<evidence type="ECO:0000256" key="4">
    <source>
        <dbReference type="ARBA" id="ARBA00022475"/>
    </source>
</evidence>
<keyword evidence="4" id="KW-1003">Cell membrane</keyword>
<dbReference type="InterPro" id="IPR011606">
    <property type="entry name" value="Brnchd-chn_aa_trnsp_permease"/>
</dbReference>
<comment type="subcellular location">
    <subcellularLocation>
        <location evidence="1">Cell membrane</location>
        <topology evidence="1">Multi-pass membrane protein</topology>
    </subcellularLocation>
</comment>
<dbReference type="STRING" id="1798228.SAMN05216574_103135"/>